<dbReference type="HOGENOM" id="CLU_058336_1_1_1"/>
<keyword evidence="2" id="KW-1185">Reference proteome</keyword>
<dbReference type="PANTHER" id="PTHR31223">
    <property type="entry name" value="LOG FAMILY PROTEIN YJL055W"/>
    <property type="match status" value="1"/>
</dbReference>
<gene>
    <name evidence="1" type="ORF">KUCA_T00003918001</name>
</gene>
<dbReference type="Proteomes" id="UP000019384">
    <property type="component" value="Unassembled WGS sequence"/>
</dbReference>
<dbReference type="GO" id="GO:0016799">
    <property type="term" value="F:hydrolase activity, hydrolyzing N-glycosyl compounds"/>
    <property type="evidence" value="ECO:0007669"/>
    <property type="project" value="TreeGrafter"/>
</dbReference>
<dbReference type="GO" id="GO:0005829">
    <property type="term" value="C:cytosol"/>
    <property type="evidence" value="ECO:0007669"/>
    <property type="project" value="TreeGrafter"/>
</dbReference>
<dbReference type="GO" id="GO:0009691">
    <property type="term" value="P:cytokinin biosynthetic process"/>
    <property type="evidence" value="ECO:0007669"/>
    <property type="project" value="InterPro"/>
</dbReference>
<dbReference type="Gene3D" id="3.40.50.450">
    <property type="match status" value="1"/>
</dbReference>
<dbReference type="OrthoDB" id="414463at2759"/>
<reference evidence="1" key="2">
    <citation type="submission" date="2014-02" db="EMBL/GenBank/DDBJ databases">
        <title>Complete DNA sequence of /Kuraishia capsulata/ illustrates novel genomic features among budding yeasts (/Saccharomycotina/).</title>
        <authorList>
            <person name="Morales L."/>
            <person name="Noel B."/>
            <person name="Porcel B."/>
            <person name="Marcet-Houben M."/>
            <person name="Hullo M-F."/>
            <person name="Sacerdot C."/>
            <person name="Tekaia F."/>
            <person name="Leh-Louis V."/>
            <person name="Despons L."/>
            <person name="Khanna V."/>
            <person name="Aury J-M."/>
            <person name="Barbe V."/>
            <person name="Couloux A."/>
            <person name="Labadie K."/>
            <person name="Pelletier E."/>
            <person name="Souciet J-L."/>
            <person name="Boekhout T."/>
            <person name="Gabaldon T."/>
            <person name="Wincker P."/>
            <person name="Dujon B."/>
        </authorList>
    </citation>
    <scope>NUCLEOTIDE SEQUENCE</scope>
    <source>
        <strain evidence="1">CBS 1993</strain>
    </source>
</reference>
<accession>W6MNT3</accession>
<dbReference type="GO" id="GO:0014074">
    <property type="term" value="P:response to purine-containing compound"/>
    <property type="evidence" value="ECO:0007669"/>
    <property type="project" value="EnsemblFungi"/>
</dbReference>
<evidence type="ECO:0008006" key="3">
    <source>
        <dbReference type="Google" id="ProtNLM"/>
    </source>
</evidence>
<dbReference type="InterPro" id="IPR031100">
    <property type="entry name" value="LOG_fam"/>
</dbReference>
<dbReference type="EMBL" id="HG793128">
    <property type="protein sequence ID" value="CDK27938.1"/>
    <property type="molecule type" value="Genomic_DNA"/>
</dbReference>
<name>W6MNT3_9ASCO</name>
<protein>
    <recommendedName>
        <fullName evidence="3">Cytokinin riboside 5'-monophosphate phosphoribohydrolase</fullName>
    </recommendedName>
</protein>
<organism evidence="1 2">
    <name type="scientific">Kuraishia capsulata CBS 1993</name>
    <dbReference type="NCBI Taxonomy" id="1382522"/>
    <lineage>
        <taxon>Eukaryota</taxon>
        <taxon>Fungi</taxon>
        <taxon>Dikarya</taxon>
        <taxon>Ascomycota</taxon>
        <taxon>Saccharomycotina</taxon>
        <taxon>Pichiomycetes</taxon>
        <taxon>Pichiales</taxon>
        <taxon>Pichiaceae</taxon>
        <taxon>Kuraishia</taxon>
    </lineage>
</organism>
<evidence type="ECO:0000313" key="1">
    <source>
        <dbReference type="EMBL" id="CDK27938.1"/>
    </source>
</evidence>
<dbReference type="AlphaFoldDB" id="W6MNT3"/>
<dbReference type="SUPFAM" id="SSF102405">
    <property type="entry name" value="MCP/YpsA-like"/>
    <property type="match status" value="1"/>
</dbReference>
<dbReference type="PANTHER" id="PTHR31223:SF70">
    <property type="entry name" value="LOG FAMILY PROTEIN YJL055W"/>
    <property type="match status" value="1"/>
</dbReference>
<dbReference type="InterPro" id="IPR005269">
    <property type="entry name" value="LOG"/>
</dbReference>
<dbReference type="STRING" id="1382522.W6MNT3"/>
<sequence length="227" mass="24664">MSPSKKICVFCGSSFGSKPEFSTEAAKLGLKFSQKDWGIVYGGGTTGLMGVVANSCASNGGFVHGIIPEALISRERTDDAAGINEKLKESVENHVGTTPIPDEDSYGTTTIVKDMHTRKKMMSEEAEAFVALPGGYGTFEELLEMTTWSQLGIHGKAIVLFNVNGFFDKFVEFIQESIDAGFISKANGEIIKTCNTVDEVVEAIENYVVPQGRFKLNWSDKTDLVKP</sequence>
<dbReference type="RefSeq" id="XP_022459930.1">
    <property type="nucleotide sequence ID" value="XM_022602381.1"/>
</dbReference>
<proteinExistence type="predicted"/>
<reference evidence="1" key="1">
    <citation type="submission" date="2013-12" db="EMBL/GenBank/DDBJ databases">
        <authorList>
            <person name="Genoscope - CEA"/>
        </authorList>
    </citation>
    <scope>NUCLEOTIDE SEQUENCE</scope>
    <source>
        <strain evidence="1">CBS 1993</strain>
    </source>
</reference>
<evidence type="ECO:0000313" key="2">
    <source>
        <dbReference type="Proteomes" id="UP000019384"/>
    </source>
</evidence>
<dbReference type="GeneID" id="34521318"/>
<dbReference type="FunFam" id="3.40.50.450:FF:000018">
    <property type="entry name" value="Lysine decarboxylase-like protein"/>
    <property type="match status" value="1"/>
</dbReference>
<dbReference type="NCBIfam" id="TIGR00730">
    <property type="entry name" value="Rossman fold protein, TIGR00730 family"/>
    <property type="match status" value="1"/>
</dbReference>
<dbReference type="Pfam" id="PF03641">
    <property type="entry name" value="Lysine_decarbox"/>
    <property type="match status" value="1"/>
</dbReference>